<evidence type="ECO:0000313" key="2">
    <source>
        <dbReference type="EMBL" id="PZO42264.1"/>
    </source>
</evidence>
<keyword evidence="1" id="KW-1133">Transmembrane helix</keyword>
<dbReference type="EMBL" id="QBMP01000431">
    <property type="protein sequence ID" value="PZO42264.1"/>
    <property type="molecule type" value="Genomic_DNA"/>
</dbReference>
<reference evidence="2 3" key="2">
    <citation type="submission" date="2018-06" db="EMBL/GenBank/DDBJ databases">
        <title>Metagenomic assembly of (sub)arctic Cyanobacteria and their associated microbiome from non-axenic cultures.</title>
        <authorList>
            <person name="Baurain D."/>
        </authorList>
    </citation>
    <scope>NUCLEOTIDE SEQUENCE [LARGE SCALE GENOMIC DNA]</scope>
    <source>
        <strain evidence="2">ULC027bin1</strain>
    </source>
</reference>
<dbReference type="PANTHER" id="PTHR23547:SF1">
    <property type="entry name" value="MAJOR FACILITATOR SUPERFAMILY MFS_1"/>
    <property type="match status" value="1"/>
</dbReference>
<feature type="transmembrane region" description="Helical" evidence="1">
    <location>
        <begin position="20"/>
        <end position="40"/>
    </location>
</feature>
<keyword evidence="1" id="KW-0472">Membrane</keyword>
<comment type="caution">
    <text evidence="2">The sequence shown here is derived from an EMBL/GenBank/DDBJ whole genome shotgun (WGS) entry which is preliminary data.</text>
</comment>
<feature type="transmembrane region" description="Helical" evidence="1">
    <location>
        <begin position="79"/>
        <end position="96"/>
    </location>
</feature>
<protein>
    <submittedName>
        <fullName evidence="2">MFS transporter</fullName>
    </submittedName>
</protein>
<proteinExistence type="predicted"/>
<reference evidence="3" key="1">
    <citation type="submission" date="2018-04" db="EMBL/GenBank/DDBJ databases">
        <authorList>
            <person name="Cornet L."/>
        </authorList>
    </citation>
    <scope>NUCLEOTIDE SEQUENCE [LARGE SCALE GENOMIC DNA]</scope>
</reference>
<dbReference type="Gene3D" id="1.20.1250.20">
    <property type="entry name" value="MFS general substrate transporter like domains"/>
    <property type="match status" value="1"/>
</dbReference>
<feature type="transmembrane region" description="Helical" evidence="1">
    <location>
        <begin position="52"/>
        <end position="73"/>
    </location>
</feature>
<dbReference type="AlphaFoldDB" id="A0A2W4WB51"/>
<dbReference type="InterPro" id="IPR036259">
    <property type="entry name" value="MFS_trans_sf"/>
</dbReference>
<gene>
    <name evidence="2" type="ORF">DCF15_23010</name>
</gene>
<evidence type="ECO:0000256" key="1">
    <source>
        <dbReference type="SAM" id="Phobius"/>
    </source>
</evidence>
<keyword evidence="1" id="KW-0812">Transmembrane</keyword>
<feature type="non-terminal residue" evidence="2">
    <location>
        <position position="111"/>
    </location>
</feature>
<dbReference type="Proteomes" id="UP000249794">
    <property type="component" value="Unassembled WGS sequence"/>
</dbReference>
<accession>A0A2W4WB51</accession>
<organism evidence="2 3">
    <name type="scientific">Phormidesmis priestleyi</name>
    <dbReference type="NCBI Taxonomy" id="268141"/>
    <lineage>
        <taxon>Bacteria</taxon>
        <taxon>Bacillati</taxon>
        <taxon>Cyanobacteriota</taxon>
        <taxon>Cyanophyceae</taxon>
        <taxon>Leptolyngbyales</taxon>
        <taxon>Leptolyngbyaceae</taxon>
        <taxon>Phormidesmis</taxon>
    </lineage>
</organism>
<name>A0A2W4WB51_9CYAN</name>
<evidence type="ECO:0000313" key="3">
    <source>
        <dbReference type="Proteomes" id="UP000249794"/>
    </source>
</evidence>
<sequence>MDASPNFDRARIRNYALVTLAYWGFTITDGALRMLVLLYFHTLGYTPLEVAMLFLFYEIFGIVTNLFGGWIGARFGVKLTLYGGIALQIVALLLLTPVNGSWAVTRAVPYV</sequence>
<dbReference type="PANTHER" id="PTHR23547">
    <property type="entry name" value="MAJOR FACILITATOR SUPERFAMILY DOMAIN, GENERAL SUBSTRATE TRANSPORTER"/>
    <property type="match status" value="1"/>
</dbReference>
<dbReference type="SUPFAM" id="SSF103473">
    <property type="entry name" value="MFS general substrate transporter"/>
    <property type="match status" value="1"/>
</dbReference>
<dbReference type="InterPro" id="IPR047769">
    <property type="entry name" value="MFS_ArsJ"/>
</dbReference>